<protein>
    <submittedName>
        <fullName evidence="2">Uncharacterized protein</fullName>
    </submittedName>
</protein>
<reference evidence="2" key="1">
    <citation type="journal article" date="2014" name="Int. J. Syst. Evol. Microbiol.">
        <title>Complete genome sequence of Corynebacterium casei LMG S-19264T (=DSM 44701T), isolated from a smear-ripened cheese.</title>
        <authorList>
            <consortium name="US DOE Joint Genome Institute (JGI-PGF)"/>
            <person name="Walter F."/>
            <person name="Albersmeier A."/>
            <person name="Kalinowski J."/>
            <person name="Ruckert C."/>
        </authorList>
    </citation>
    <scope>NUCLEOTIDE SEQUENCE</scope>
    <source>
        <strain evidence="2">JCM 5016</strain>
    </source>
</reference>
<name>A0A918VEG7_9ACTN</name>
<evidence type="ECO:0000256" key="1">
    <source>
        <dbReference type="SAM" id="MobiDB-lite"/>
    </source>
</evidence>
<comment type="caution">
    <text evidence="2">The sequence shown here is derived from an EMBL/GenBank/DDBJ whole genome shotgun (WGS) entry which is preliminary data.</text>
</comment>
<dbReference type="Proteomes" id="UP000623010">
    <property type="component" value="Unassembled WGS sequence"/>
</dbReference>
<accession>A0A918VEG7</accession>
<dbReference type="AlphaFoldDB" id="A0A918VEG7"/>
<proteinExistence type="predicted"/>
<dbReference type="EMBL" id="BMWH01000015">
    <property type="protein sequence ID" value="GGZ94970.1"/>
    <property type="molecule type" value="Genomic_DNA"/>
</dbReference>
<feature type="compositionally biased region" description="Basic residues" evidence="1">
    <location>
        <begin position="1"/>
        <end position="15"/>
    </location>
</feature>
<reference evidence="2" key="2">
    <citation type="submission" date="2020-09" db="EMBL/GenBank/DDBJ databases">
        <authorList>
            <person name="Sun Q."/>
            <person name="Ohkuma M."/>
        </authorList>
    </citation>
    <scope>NUCLEOTIDE SEQUENCE</scope>
    <source>
        <strain evidence="2">JCM 5016</strain>
    </source>
</reference>
<keyword evidence="3" id="KW-1185">Reference proteome</keyword>
<evidence type="ECO:0000313" key="2">
    <source>
        <dbReference type="EMBL" id="GGZ94970.1"/>
    </source>
</evidence>
<organism evidence="2 3">
    <name type="scientific">Streptomyces echinoruber</name>
    <dbReference type="NCBI Taxonomy" id="68898"/>
    <lineage>
        <taxon>Bacteria</taxon>
        <taxon>Bacillati</taxon>
        <taxon>Actinomycetota</taxon>
        <taxon>Actinomycetes</taxon>
        <taxon>Kitasatosporales</taxon>
        <taxon>Streptomycetaceae</taxon>
        <taxon>Streptomyces</taxon>
    </lineage>
</organism>
<feature type="region of interest" description="Disordered" evidence="1">
    <location>
        <begin position="1"/>
        <end position="28"/>
    </location>
</feature>
<evidence type="ECO:0000313" key="3">
    <source>
        <dbReference type="Proteomes" id="UP000623010"/>
    </source>
</evidence>
<gene>
    <name evidence="2" type="ORF">GCM10010389_37330</name>
</gene>
<sequence length="99" mass="10604">MDKRDKKDKRGRGRGRAGGQKVPRGCRGTAARGAEWCGVVRARAADHGEVWTRGMSIRSPVSGLLSSPFRGGTPLSVGCVRIDSWASARTGEPSGLRQR</sequence>